<evidence type="ECO:0008006" key="5">
    <source>
        <dbReference type="Google" id="ProtNLM"/>
    </source>
</evidence>
<gene>
    <name evidence="3" type="ORF">HPULCUR_011656</name>
</gene>
<evidence type="ECO:0000313" key="3">
    <source>
        <dbReference type="EMBL" id="GAA5806127.1"/>
    </source>
</evidence>
<accession>A0ABP9YGQ2</accession>
<evidence type="ECO:0000256" key="1">
    <source>
        <dbReference type="SAM" id="Coils"/>
    </source>
</evidence>
<protein>
    <recommendedName>
        <fullName evidence="5">Tyrosyl-DNA phosphodiesterase</fullName>
    </recommendedName>
</protein>
<feature type="coiled-coil region" evidence="1">
    <location>
        <begin position="11"/>
        <end position="38"/>
    </location>
</feature>
<dbReference type="SUPFAM" id="SSF56024">
    <property type="entry name" value="Phospholipase D/nuclease"/>
    <property type="match status" value="2"/>
</dbReference>
<sequence>MSDSEENEQIARAMALSLQGLEAKLSQEEQERLDLKNAIAASLGKTVDQLTARDMLLADTPAKPSLKREREEDTTSGRHRVLKRFDNSESQFWNGVVKLTYIKGFIGPDYIRFKDIVQKVKSEKLKKAVITAFVCSMDFINDNFPMDVNLCIVTHGRPAMQRQVHSHRVIIQPPLKDEKFGVFHPKLMLLFYGTSMRVVIGSANMERYDYEELENVVFIQDFPKLDRPCKSIAELPRFARDICDLLDHMRVPVSVKQELLQYNFEKAKAHIVASVSGVFEGEEQYKKYGHTRLADVVQEITGFNLDPKDYPKVEMQTSSLGSLSVLYLNELYKSFCGLPAYANGRATGTILKKNELPPIDVVYPTRETVEFSRLGPPGAATIPNAVSKNSKNKAKGWVYCGSHNATVSAWGKFTVSRDSKQPKMNISNWELGVVLPIYEETDIPAPYLRPPPRYQSNQDAWTQNMEW</sequence>
<reference evidence="3 4" key="1">
    <citation type="submission" date="2024-04" db="EMBL/GenBank/DDBJ databases">
        <title>genome sequences of Mucor flavus KT1a and Helicostylum pulchrum KT1b strains isolation_sourced from the surface of a dry-aged beef.</title>
        <authorList>
            <person name="Toyotome T."/>
            <person name="Hosono M."/>
            <person name="Torimaru M."/>
            <person name="Fukuda K."/>
            <person name="Mikami N."/>
        </authorList>
    </citation>
    <scope>NUCLEOTIDE SEQUENCE [LARGE SCALE GENOMIC DNA]</scope>
    <source>
        <strain evidence="3 4">KT1b</strain>
    </source>
</reference>
<dbReference type="Pfam" id="PF06087">
    <property type="entry name" value="Tyr-DNA_phospho"/>
    <property type="match status" value="1"/>
</dbReference>
<dbReference type="InterPro" id="IPR003903">
    <property type="entry name" value="UIM_dom"/>
</dbReference>
<dbReference type="EMBL" id="BAABUJ010000057">
    <property type="protein sequence ID" value="GAA5806127.1"/>
    <property type="molecule type" value="Genomic_DNA"/>
</dbReference>
<name>A0ABP9YGQ2_9FUNG</name>
<evidence type="ECO:0000313" key="4">
    <source>
        <dbReference type="Proteomes" id="UP001476247"/>
    </source>
</evidence>
<keyword evidence="1" id="KW-0175">Coiled coil</keyword>
<dbReference type="InterPro" id="IPR010347">
    <property type="entry name" value="Tdp1"/>
</dbReference>
<dbReference type="Proteomes" id="UP001476247">
    <property type="component" value="Unassembled WGS sequence"/>
</dbReference>
<dbReference type="PANTHER" id="PTHR12415">
    <property type="entry name" value="TYROSYL-DNA PHOSPHODIESTERASE 1"/>
    <property type="match status" value="1"/>
</dbReference>
<feature type="region of interest" description="Disordered" evidence="2">
    <location>
        <begin position="448"/>
        <end position="467"/>
    </location>
</feature>
<evidence type="ECO:0000256" key="2">
    <source>
        <dbReference type="SAM" id="MobiDB-lite"/>
    </source>
</evidence>
<dbReference type="PANTHER" id="PTHR12415:SF3">
    <property type="entry name" value="OS04G0403400 PROTEIN"/>
    <property type="match status" value="1"/>
</dbReference>
<dbReference type="PROSITE" id="PS50330">
    <property type="entry name" value="UIM"/>
    <property type="match status" value="1"/>
</dbReference>
<proteinExistence type="predicted"/>
<organism evidence="3 4">
    <name type="scientific">Helicostylum pulchrum</name>
    <dbReference type="NCBI Taxonomy" id="562976"/>
    <lineage>
        <taxon>Eukaryota</taxon>
        <taxon>Fungi</taxon>
        <taxon>Fungi incertae sedis</taxon>
        <taxon>Mucoromycota</taxon>
        <taxon>Mucoromycotina</taxon>
        <taxon>Mucoromycetes</taxon>
        <taxon>Mucorales</taxon>
        <taxon>Mucorineae</taxon>
        <taxon>Mucoraceae</taxon>
        <taxon>Helicostylum</taxon>
    </lineage>
</organism>
<dbReference type="Gene3D" id="3.30.870.10">
    <property type="entry name" value="Endonuclease Chain A"/>
    <property type="match status" value="2"/>
</dbReference>
<comment type="caution">
    <text evidence="3">The sequence shown here is derived from an EMBL/GenBank/DDBJ whole genome shotgun (WGS) entry which is preliminary data.</text>
</comment>
<feature type="compositionally biased region" description="Polar residues" evidence="2">
    <location>
        <begin position="454"/>
        <end position="467"/>
    </location>
</feature>
<keyword evidence="4" id="KW-1185">Reference proteome</keyword>